<dbReference type="EMBL" id="CM042890">
    <property type="protein sequence ID" value="KAI4312398.1"/>
    <property type="molecule type" value="Genomic_DNA"/>
</dbReference>
<keyword evidence="2" id="KW-1185">Reference proteome</keyword>
<dbReference type="Proteomes" id="UP001057402">
    <property type="component" value="Chromosome 11"/>
</dbReference>
<protein>
    <submittedName>
        <fullName evidence="1">Uncharacterized protein</fullName>
    </submittedName>
</protein>
<evidence type="ECO:0000313" key="1">
    <source>
        <dbReference type="EMBL" id="KAI4312398.1"/>
    </source>
</evidence>
<organism evidence="1 2">
    <name type="scientific">Melastoma candidum</name>
    <dbReference type="NCBI Taxonomy" id="119954"/>
    <lineage>
        <taxon>Eukaryota</taxon>
        <taxon>Viridiplantae</taxon>
        <taxon>Streptophyta</taxon>
        <taxon>Embryophyta</taxon>
        <taxon>Tracheophyta</taxon>
        <taxon>Spermatophyta</taxon>
        <taxon>Magnoliopsida</taxon>
        <taxon>eudicotyledons</taxon>
        <taxon>Gunneridae</taxon>
        <taxon>Pentapetalae</taxon>
        <taxon>rosids</taxon>
        <taxon>malvids</taxon>
        <taxon>Myrtales</taxon>
        <taxon>Melastomataceae</taxon>
        <taxon>Melastomatoideae</taxon>
        <taxon>Melastomateae</taxon>
        <taxon>Melastoma</taxon>
    </lineage>
</organism>
<comment type="caution">
    <text evidence="1">The sequence shown here is derived from an EMBL/GenBank/DDBJ whole genome shotgun (WGS) entry which is preliminary data.</text>
</comment>
<name>A0ACB9LN41_9MYRT</name>
<accession>A0ACB9LN41</accession>
<reference evidence="2" key="1">
    <citation type="journal article" date="2023" name="Front. Plant Sci.">
        <title>Chromosomal-level genome assembly of Melastoma candidum provides insights into trichome evolution.</title>
        <authorList>
            <person name="Zhong Y."/>
            <person name="Wu W."/>
            <person name="Sun C."/>
            <person name="Zou P."/>
            <person name="Liu Y."/>
            <person name="Dai S."/>
            <person name="Zhou R."/>
        </authorList>
    </citation>
    <scope>NUCLEOTIDE SEQUENCE [LARGE SCALE GENOMIC DNA]</scope>
</reference>
<gene>
    <name evidence="1" type="ORF">MLD38_037208</name>
</gene>
<evidence type="ECO:0000313" key="2">
    <source>
        <dbReference type="Proteomes" id="UP001057402"/>
    </source>
</evidence>
<proteinExistence type="predicted"/>
<sequence>MTKGEKAEHQLTHLNFIDEKRLAAAYHMQCYQQRISRAFNKKVKPIRYKPGDLVLKRILPNVKDPRGKFAPNYEGPFVVKHALSGGASILTKMDGEDLPQAINADALRRYYT</sequence>